<keyword evidence="5 11" id="KW-0732">Signal</keyword>
<dbReference type="InterPro" id="IPR041254">
    <property type="entry name" value="PCSK9_C1"/>
</dbReference>
<name>A0A3L8SRW5_CHLGU</name>
<evidence type="ECO:0000256" key="11">
    <source>
        <dbReference type="SAM" id="SignalP"/>
    </source>
</evidence>
<dbReference type="InterPro" id="IPR041052">
    <property type="entry name" value="PCSK9_C2"/>
</dbReference>
<dbReference type="FunFam" id="3.40.50.200:FF:000016">
    <property type="entry name" value="Proprotein convertase subtilisin/kexin type 9"/>
    <property type="match status" value="1"/>
</dbReference>
<evidence type="ECO:0000256" key="1">
    <source>
        <dbReference type="ARBA" id="ARBA00004613"/>
    </source>
</evidence>
<dbReference type="PROSITE" id="PS51892">
    <property type="entry name" value="SUBTILASE"/>
    <property type="match status" value="1"/>
</dbReference>
<dbReference type="InterPro" id="IPR050131">
    <property type="entry name" value="Peptidase_S8_subtilisin-like"/>
</dbReference>
<keyword evidence="7 10" id="KW-0720">Serine protease</keyword>
<dbReference type="CDD" id="cd04077">
    <property type="entry name" value="Peptidases_S8_PCSK9_ProteinaseK_like"/>
    <property type="match status" value="1"/>
</dbReference>
<dbReference type="PANTHER" id="PTHR43806">
    <property type="entry name" value="PEPTIDASE S8"/>
    <property type="match status" value="1"/>
</dbReference>
<feature type="active site" description="Charge relay system" evidence="10">
    <location>
        <position position="357"/>
    </location>
</feature>
<dbReference type="EMBL" id="QUSF01000010">
    <property type="protein sequence ID" value="RLW05858.1"/>
    <property type="molecule type" value="Genomic_DNA"/>
</dbReference>
<dbReference type="InterPro" id="IPR015500">
    <property type="entry name" value="Peptidase_S8_subtilisin-rel"/>
</dbReference>
<dbReference type="Proteomes" id="UP000276834">
    <property type="component" value="Unassembled WGS sequence"/>
</dbReference>
<dbReference type="SUPFAM" id="SSF52743">
    <property type="entry name" value="Subtilisin-like"/>
    <property type="match status" value="1"/>
</dbReference>
<evidence type="ECO:0000259" key="13">
    <source>
        <dbReference type="Pfam" id="PF18459"/>
    </source>
</evidence>
<evidence type="ECO:0000256" key="10">
    <source>
        <dbReference type="PROSITE-ProRule" id="PRU01240"/>
    </source>
</evidence>
<accession>A0A3L8SRW5</accession>
<dbReference type="SUPFAM" id="SSF54897">
    <property type="entry name" value="Protease propeptides/inhibitors"/>
    <property type="match status" value="1"/>
</dbReference>
<dbReference type="InterPro" id="IPR036852">
    <property type="entry name" value="Peptidase_S8/S53_dom_sf"/>
</dbReference>
<evidence type="ECO:0000313" key="17">
    <source>
        <dbReference type="Proteomes" id="UP000276834"/>
    </source>
</evidence>
<evidence type="ECO:0000313" key="16">
    <source>
        <dbReference type="EMBL" id="RLW05858.1"/>
    </source>
</evidence>
<dbReference type="InterPro" id="IPR000209">
    <property type="entry name" value="Peptidase_S8/S53_dom"/>
</dbReference>
<keyword evidence="9" id="KW-0325">Glycoprotein</keyword>
<evidence type="ECO:0000256" key="6">
    <source>
        <dbReference type="ARBA" id="ARBA00022801"/>
    </source>
</evidence>
<dbReference type="Pfam" id="PF18463">
    <property type="entry name" value="PCSK9_C3"/>
    <property type="match status" value="1"/>
</dbReference>
<dbReference type="Gene3D" id="3.30.70.80">
    <property type="entry name" value="Peptidase S8 propeptide/proteinase inhibitor I9"/>
    <property type="match status" value="1"/>
</dbReference>
<dbReference type="PROSITE" id="PS00137">
    <property type="entry name" value="SUBTILASE_HIS"/>
    <property type="match status" value="1"/>
</dbReference>
<evidence type="ECO:0000259" key="15">
    <source>
        <dbReference type="Pfam" id="PF18464"/>
    </source>
</evidence>
<comment type="subcellular location">
    <subcellularLocation>
        <location evidence="1">Secreted</location>
    </subcellularLocation>
</comment>
<evidence type="ECO:0000256" key="8">
    <source>
        <dbReference type="ARBA" id="ARBA00023145"/>
    </source>
</evidence>
<evidence type="ECO:0000259" key="14">
    <source>
        <dbReference type="Pfam" id="PF18463"/>
    </source>
</evidence>
<dbReference type="Gene3D" id="2.60.120.690">
    <property type="entry name" value="Proprotein convertase subtilisin/kexin type 9"/>
    <property type="match status" value="1"/>
</dbReference>
<proteinExistence type="inferred from homology"/>
<feature type="domain" description="Proprotein convertase subtilisin/kexin type 9 C-terminal" evidence="14">
    <location>
        <begin position="624"/>
        <end position="695"/>
    </location>
</feature>
<dbReference type="OrthoDB" id="206201at2759"/>
<dbReference type="InterPro" id="IPR022398">
    <property type="entry name" value="Peptidase_S8_His-AS"/>
</dbReference>
<evidence type="ECO:0000256" key="2">
    <source>
        <dbReference type="ARBA" id="ARBA00011073"/>
    </source>
</evidence>
<evidence type="ECO:0000256" key="9">
    <source>
        <dbReference type="ARBA" id="ARBA00023180"/>
    </source>
</evidence>
<feature type="active site" description="Charge relay system" evidence="10">
    <location>
        <position position="157"/>
    </location>
</feature>
<dbReference type="Pfam" id="PF18464">
    <property type="entry name" value="PCSK9_C2"/>
    <property type="match status" value="1"/>
</dbReference>
<feature type="domain" description="Proprotein convertase subtilisin/kexin type 9 C-terminal" evidence="13">
    <location>
        <begin position="475"/>
        <end position="555"/>
    </location>
</feature>
<dbReference type="Gene3D" id="3.40.50.200">
    <property type="entry name" value="Peptidase S8/S53 domain"/>
    <property type="match status" value="2"/>
</dbReference>
<feature type="signal peptide" evidence="11">
    <location>
        <begin position="1"/>
        <end position="16"/>
    </location>
</feature>
<reference evidence="16 17" key="1">
    <citation type="journal article" date="2018" name="Proc. R. Soc. B">
        <title>A non-coding region near Follistatin controls head colour polymorphism in the Gouldian finch.</title>
        <authorList>
            <person name="Toomey M.B."/>
            <person name="Marques C.I."/>
            <person name="Andrade P."/>
            <person name="Araujo P.M."/>
            <person name="Sabatino S."/>
            <person name="Gazda M.A."/>
            <person name="Afonso S."/>
            <person name="Lopes R.J."/>
            <person name="Corbo J.C."/>
            <person name="Carneiro M."/>
        </authorList>
    </citation>
    <scope>NUCLEOTIDE SEQUENCE [LARGE SCALE GENOMIC DNA]</scope>
    <source>
        <strain evidence="16">Red01</strain>
        <tissue evidence="16">Muscle</tissue>
    </source>
</reference>
<comment type="similarity">
    <text evidence="2 10">Belongs to the peptidase S8 family.</text>
</comment>
<dbReference type="InterPro" id="IPR034193">
    <property type="entry name" value="PCSK9_ProteinaseK-like"/>
</dbReference>
<dbReference type="AlphaFoldDB" id="A0A3L8SRW5"/>
<evidence type="ECO:0000256" key="7">
    <source>
        <dbReference type="ARBA" id="ARBA00022825"/>
    </source>
</evidence>
<evidence type="ECO:0000259" key="12">
    <source>
        <dbReference type="Pfam" id="PF00082"/>
    </source>
</evidence>
<keyword evidence="3" id="KW-0964">Secreted</keyword>
<dbReference type="PANTHER" id="PTHR43806:SF60">
    <property type="entry name" value="PROPROTEIN CONVERTASE SUBTILISIN_KEXIN TYPE 9"/>
    <property type="match status" value="1"/>
</dbReference>
<comment type="caution">
    <text evidence="16">The sequence shown here is derived from an EMBL/GenBank/DDBJ whole genome shotgun (WGS) entry which is preliminary data.</text>
</comment>
<feature type="domain" description="Peptidase S8/S53" evidence="12">
    <location>
        <begin position="155"/>
        <end position="365"/>
    </location>
</feature>
<keyword evidence="6 10" id="KW-0378">Hydrolase</keyword>
<dbReference type="FunFam" id="2.60.120.690:FF:000001">
    <property type="entry name" value="Proprotein convertase subtilisin/kexin type 9"/>
    <property type="match status" value="1"/>
</dbReference>
<keyword evidence="8" id="KW-0865">Zymogen</keyword>
<dbReference type="Pfam" id="PF18459">
    <property type="entry name" value="PCSK9_C1"/>
    <property type="match status" value="1"/>
</dbReference>
<dbReference type="STRING" id="44316.ENSEGOP00005020243"/>
<feature type="chain" id="PRO_5018177080" evidence="11">
    <location>
        <begin position="17"/>
        <end position="697"/>
    </location>
</feature>
<dbReference type="GO" id="GO:0004252">
    <property type="term" value="F:serine-type endopeptidase activity"/>
    <property type="evidence" value="ECO:0007669"/>
    <property type="project" value="UniProtKB-UniRule"/>
</dbReference>
<sequence length="697" mass="73318">MSPRALALVLAELVLALGPAQEGEAAVGAAPPGAAAFHRAAKASWRLPGRYVVMLRAGSEAELRGTARRLQARAARRGHLAELLHVFHLLPAFLVRMSSDVLDTALKLPHVRYIEEDAYVFAQSIPWNLGRILPPQPPSGTYRPPNKGDLAEIFLLDTSVQSTHREIEGRVTVTGFESIPEEDGTRFHRQASQCDSHGTHVSGVLSGRDAGVATGASIRSLRVLNCQGKGTVSGTLMALEFIRRTLEAQPYAPRVVLLPLAGAQSPALNAGCRRLARVGAAVVAAAGNYKDDACLYSPASEPEVITVGATDSEDQPASIGTLGTNFGRCVNLFAPGDDIIGASSDCSTCFTARSGTSQAAAHVAGELRFEGQAGLALRLLMLAQAFRHARAGAFLYSTTHGFGLSHSGAAACTALPHPARIAAVLLSAEPRLSLAELRQRLLRFSAKNVMDTAWIPEEQRLQTPNSVAGLPTRLAAEERLLCRSVWSARSGLARHATAVARCAGTEEMLSCSSFSRSGSRLGEHMEDKDGQKQCVAHNAFQGQGVFAIARCCTWPGAECRIEASSPAAEGAECSPGDHVLTGCSFHSPSVVLGAGGRPVVGLGRGPSRCASRREAMAHALCCPTASLECRLKEHMALEHEEKVTVSCEDGWMLTGCSALSQSPGSMGAYAEDNSCVAAAGPGSSSAVAIAICCRGRQ</sequence>
<feature type="domain" description="Proprotein convertase subtilisin/kexin type 9 C-terminal" evidence="15">
    <location>
        <begin position="561"/>
        <end position="621"/>
    </location>
</feature>
<gene>
    <name evidence="16" type="ORF">DV515_00004697</name>
</gene>
<dbReference type="PRINTS" id="PR00723">
    <property type="entry name" value="SUBTILISIN"/>
</dbReference>
<organism evidence="16 17">
    <name type="scientific">Chloebia gouldiae</name>
    <name type="common">Gouldian finch</name>
    <name type="synonym">Erythrura gouldiae</name>
    <dbReference type="NCBI Taxonomy" id="44316"/>
    <lineage>
        <taxon>Eukaryota</taxon>
        <taxon>Metazoa</taxon>
        <taxon>Chordata</taxon>
        <taxon>Craniata</taxon>
        <taxon>Vertebrata</taxon>
        <taxon>Euteleostomi</taxon>
        <taxon>Archelosauria</taxon>
        <taxon>Archosauria</taxon>
        <taxon>Dinosauria</taxon>
        <taxon>Saurischia</taxon>
        <taxon>Theropoda</taxon>
        <taxon>Coelurosauria</taxon>
        <taxon>Aves</taxon>
        <taxon>Neognathae</taxon>
        <taxon>Neoaves</taxon>
        <taxon>Telluraves</taxon>
        <taxon>Australaves</taxon>
        <taxon>Passeriformes</taxon>
        <taxon>Passeroidea</taxon>
        <taxon>Passeridae</taxon>
        <taxon>Chloebia</taxon>
    </lineage>
</organism>
<dbReference type="InterPro" id="IPR041051">
    <property type="entry name" value="PCSK9_C3"/>
</dbReference>
<dbReference type="Pfam" id="PF00082">
    <property type="entry name" value="Peptidase_S8"/>
    <property type="match status" value="1"/>
</dbReference>
<feature type="active site" description="Charge relay system" evidence="10">
    <location>
        <position position="197"/>
    </location>
</feature>
<protein>
    <submittedName>
        <fullName evidence="16">Uncharacterized protein</fullName>
    </submittedName>
</protein>
<dbReference type="GO" id="GO:0005615">
    <property type="term" value="C:extracellular space"/>
    <property type="evidence" value="ECO:0007669"/>
    <property type="project" value="TreeGrafter"/>
</dbReference>
<keyword evidence="17" id="KW-1185">Reference proteome</keyword>
<evidence type="ECO:0000256" key="5">
    <source>
        <dbReference type="ARBA" id="ARBA00022729"/>
    </source>
</evidence>
<keyword evidence="4 10" id="KW-0645">Protease</keyword>
<dbReference type="GO" id="GO:0006508">
    <property type="term" value="P:proteolysis"/>
    <property type="evidence" value="ECO:0007669"/>
    <property type="project" value="UniProtKB-KW"/>
</dbReference>
<evidence type="ECO:0000256" key="4">
    <source>
        <dbReference type="ARBA" id="ARBA00022670"/>
    </source>
</evidence>
<dbReference type="InterPro" id="IPR037045">
    <property type="entry name" value="S8pro/Inhibitor_I9_sf"/>
</dbReference>
<evidence type="ECO:0000256" key="3">
    <source>
        <dbReference type="ARBA" id="ARBA00022525"/>
    </source>
</evidence>